<protein>
    <recommendedName>
        <fullName evidence="3">Phage derived protein Gp49-like</fullName>
    </recommendedName>
</protein>
<organism evidence="1 2">
    <name type="scientific">Labrys miyagiensis</name>
    <dbReference type="NCBI Taxonomy" id="346912"/>
    <lineage>
        <taxon>Bacteria</taxon>
        <taxon>Pseudomonadati</taxon>
        <taxon>Pseudomonadota</taxon>
        <taxon>Alphaproteobacteria</taxon>
        <taxon>Hyphomicrobiales</taxon>
        <taxon>Xanthobacteraceae</taxon>
        <taxon>Labrys</taxon>
    </lineage>
</organism>
<dbReference type="InterPro" id="IPR009241">
    <property type="entry name" value="HigB-like"/>
</dbReference>
<accession>A0ABQ6CID8</accession>
<keyword evidence="2" id="KW-1185">Reference proteome</keyword>
<comment type="caution">
    <text evidence="1">The sequence shown here is derived from an EMBL/GenBank/DDBJ whole genome shotgun (WGS) entry which is preliminary data.</text>
</comment>
<reference evidence="2" key="1">
    <citation type="journal article" date="2019" name="Int. J. Syst. Evol. Microbiol.">
        <title>The Global Catalogue of Microorganisms (GCM) 10K type strain sequencing project: providing services to taxonomists for standard genome sequencing and annotation.</title>
        <authorList>
            <consortium name="The Broad Institute Genomics Platform"/>
            <consortium name="The Broad Institute Genome Sequencing Center for Infectious Disease"/>
            <person name="Wu L."/>
            <person name="Ma J."/>
        </authorList>
    </citation>
    <scope>NUCLEOTIDE SEQUENCE [LARGE SCALE GENOMIC DNA]</scope>
    <source>
        <strain evidence="2">NBRC 101365</strain>
    </source>
</reference>
<name>A0ABQ6CID8_9HYPH</name>
<sequence length="54" mass="6399">MRDTDNIFRVFYIAKLADAVYVPHCFQKKTQQTDQRDIEIGKKRLGELLTEKRA</sequence>
<evidence type="ECO:0008006" key="3">
    <source>
        <dbReference type="Google" id="ProtNLM"/>
    </source>
</evidence>
<dbReference type="EMBL" id="BSPC01000027">
    <property type="protein sequence ID" value="GLS20118.1"/>
    <property type="molecule type" value="Genomic_DNA"/>
</dbReference>
<evidence type="ECO:0000313" key="1">
    <source>
        <dbReference type="EMBL" id="GLS20118.1"/>
    </source>
</evidence>
<proteinExistence type="predicted"/>
<gene>
    <name evidence="1" type="ORF">GCM10007874_31350</name>
</gene>
<dbReference type="Pfam" id="PF05973">
    <property type="entry name" value="Gp49"/>
    <property type="match status" value="1"/>
</dbReference>
<evidence type="ECO:0000313" key="2">
    <source>
        <dbReference type="Proteomes" id="UP001156882"/>
    </source>
</evidence>
<dbReference type="Proteomes" id="UP001156882">
    <property type="component" value="Unassembled WGS sequence"/>
</dbReference>